<accession>A0A9D0ZR92</accession>
<gene>
    <name evidence="1" type="ORF">IAB27_03795</name>
</gene>
<dbReference type="Proteomes" id="UP000886786">
    <property type="component" value="Unassembled WGS sequence"/>
</dbReference>
<dbReference type="EMBL" id="DVFV01000069">
    <property type="protein sequence ID" value="HIQ90733.1"/>
    <property type="molecule type" value="Genomic_DNA"/>
</dbReference>
<reference evidence="1" key="2">
    <citation type="journal article" date="2021" name="PeerJ">
        <title>Extensive microbial diversity within the chicken gut microbiome revealed by metagenomics and culture.</title>
        <authorList>
            <person name="Gilroy R."/>
            <person name="Ravi A."/>
            <person name="Getino M."/>
            <person name="Pursley I."/>
            <person name="Horton D.L."/>
            <person name="Alikhan N.F."/>
            <person name="Baker D."/>
            <person name="Gharbi K."/>
            <person name="Hall N."/>
            <person name="Watson M."/>
            <person name="Adriaenssens E.M."/>
            <person name="Foster-Nyarko E."/>
            <person name="Jarju S."/>
            <person name="Secka A."/>
            <person name="Antonio M."/>
            <person name="Oren A."/>
            <person name="Chaudhuri R.R."/>
            <person name="La Ragione R."/>
            <person name="Hildebrand F."/>
            <person name="Pallen M.J."/>
        </authorList>
    </citation>
    <scope>NUCLEOTIDE SEQUENCE</scope>
    <source>
        <strain evidence="1">CHK147-3167</strain>
    </source>
</reference>
<sequence>MNELVKVENGKIEVAKEVVKQIVDFQKLKLEMDLKEKELKKALKDKMEECGITKWTTDGLCATITSASTRTTLDSKRLKEELPDVYEEYSKTSNVSSSLRLIIGE</sequence>
<comment type="caution">
    <text evidence="1">The sequence shown here is derived from an EMBL/GenBank/DDBJ whole genome shotgun (WGS) entry which is preliminary data.</text>
</comment>
<protein>
    <submittedName>
        <fullName evidence="1">Uncharacterized protein</fullName>
    </submittedName>
</protein>
<proteinExistence type="predicted"/>
<organism evidence="1 2">
    <name type="scientific">Candidatus Coprosoma intestinipullorum</name>
    <dbReference type="NCBI Taxonomy" id="2840752"/>
    <lineage>
        <taxon>Bacteria</taxon>
        <taxon>Bacillati</taxon>
        <taxon>Bacillota</taxon>
        <taxon>Bacillota incertae sedis</taxon>
        <taxon>Candidatus Coprosoma</taxon>
    </lineage>
</organism>
<evidence type="ECO:0000313" key="1">
    <source>
        <dbReference type="EMBL" id="HIQ90733.1"/>
    </source>
</evidence>
<name>A0A9D0ZR92_9FIRM</name>
<evidence type="ECO:0000313" key="2">
    <source>
        <dbReference type="Proteomes" id="UP000886786"/>
    </source>
</evidence>
<reference evidence="1" key="1">
    <citation type="submission" date="2020-10" db="EMBL/GenBank/DDBJ databases">
        <authorList>
            <person name="Gilroy R."/>
        </authorList>
    </citation>
    <scope>NUCLEOTIDE SEQUENCE</scope>
    <source>
        <strain evidence="1">CHK147-3167</strain>
    </source>
</reference>
<dbReference type="AlphaFoldDB" id="A0A9D0ZR92"/>